<dbReference type="STRING" id="1121955.SAMN02745146_1407"/>
<dbReference type="Proteomes" id="UP000184418">
    <property type="component" value="Unassembled WGS sequence"/>
</dbReference>
<evidence type="ECO:0000313" key="2">
    <source>
        <dbReference type="Proteomes" id="UP000184418"/>
    </source>
</evidence>
<proteinExistence type="predicted"/>
<dbReference type="OrthoDB" id="878517at2"/>
<evidence type="ECO:0000313" key="1">
    <source>
        <dbReference type="EMBL" id="SHI69334.1"/>
    </source>
</evidence>
<dbReference type="AlphaFoldDB" id="A0A1M6D827"/>
<protein>
    <submittedName>
        <fullName evidence="1">Uncharacterized protein</fullName>
    </submittedName>
</protein>
<keyword evidence="2" id="KW-1185">Reference proteome</keyword>
<accession>A0A1M6D827</accession>
<dbReference type="RefSeq" id="WP_073106992.1">
    <property type="nucleotide sequence ID" value="NZ_FQYN01000002.1"/>
</dbReference>
<name>A0A1M6D827_9BACT</name>
<organism evidence="1 2">
    <name type="scientific">Hymenobacter daecheongensis DSM 21074</name>
    <dbReference type="NCBI Taxonomy" id="1121955"/>
    <lineage>
        <taxon>Bacteria</taxon>
        <taxon>Pseudomonadati</taxon>
        <taxon>Bacteroidota</taxon>
        <taxon>Cytophagia</taxon>
        <taxon>Cytophagales</taxon>
        <taxon>Hymenobacteraceae</taxon>
        <taxon>Hymenobacter</taxon>
    </lineage>
</organism>
<gene>
    <name evidence="1" type="ORF">SAMN02745146_1407</name>
</gene>
<sequence length="190" mass="21210">MLDVPIPDNQMVTVMVAQTTFAVLTMPGKSFRIDYVEKKEARLKPGMRGEFLSCTEHPLLLAYNSSLVGVYVNSRLPEPDDLLADIQQRIEGVFQGWRDWQWFLNGGANQLRKNIVDGSGLLMAGAPVSIAQAMVEACEKYGVSTYVHGKMEAQLVKPLHHLLLIGQGYIIAQDFRFTEVLTKMPPQSSQ</sequence>
<reference evidence="1 2" key="1">
    <citation type="submission" date="2016-11" db="EMBL/GenBank/DDBJ databases">
        <authorList>
            <person name="Jaros S."/>
            <person name="Januszkiewicz K."/>
            <person name="Wedrychowicz H."/>
        </authorList>
    </citation>
    <scope>NUCLEOTIDE SEQUENCE [LARGE SCALE GENOMIC DNA]</scope>
    <source>
        <strain evidence="1 2">DSM 21074</strain>
    </source>
</reference>
<dbReference type="EMBL" id="FQYN01000002">
    <property type="protein sequence ID" value="SHI69334.1"/>
    <property type="molecule type" value="Genomic_DNA"/>
</dbReference>